<name>A0A2T5I946_9PROT</name>
<dbReference type="Proteomes" id="UP000244152">
    <property type="component" value="Unassembled WGS sequence"/>
</dbReference>
<feature type="non-terminal residue" evidence="1">
    <location>
        <position position="1"/>
    </location>
</feature>
<protein>
    <submittedName>
        <fullName evidence="1">Uncharacterized protein</fullName>
    </submittedName>
</protein>
<reference evidence="1 2" key="1">
    <citation type="submission" date="2018-04" db="EMBL/GenBank/DDBJ databases">
        <title>Active sludge and wastewater microbial communities from Klosterneuburg, Austria.</title>
        <authorList>
            <person name="Wagner M."/>
        </authorList>
    </citation>
    <scope>NUCLEOTIDE SEQUENCE [LARGE SCALE GENOMIC DNA]</scope>
    <source>
        <strain evidence="1 2">Nl12</strain>
    </source>
</reference>
<dbReference type="AlphaFoldDB" id="A0A2T5I946"/>
<comment type="caution">
    <text evidence="1">The sequence shown here is derived from an EMBL/GenBank/DDBJ whole genome shotgun (WGS) entry which is preliminary data.</text>
</comment>
<organism evidence="1 2">
    <name type="scientific">Nitrosospira multiformis</name>
    <dbReference type="NCBI Taxonomy" id="1231"/>
    <lineage>
        <taxon>Bacteria</taxon>
        <taxon>Pseudomonadati</taxon>
        <taxon>Pseudomonadota</taxon>
        <taxon>Betaproteobacteria</taxon>
        <taxon>Nitrosomonadales</taxon>
        <taxon>Nitrosomonadaceae</taxon>
        <taxon>Nitrosospira</taxon>
    </lineage>
</organism>
<proteinExistence type="predicted"/>
<evidence type="ECO:0000313" key="2">
    <source>
        <dbReference type="Proteomes" id="UP000244152"/>
    </source>
</evidence>
<gene>
    <name evidence="1" type="ORF">C8R21_11770</name>
</gene>
<accession>A0A2T5I946</accession>
<sequence length="73" mass="8185">GGGTTTRVGLTRLSMTCRRLNLYAGRGFQVPSQLNQRRKLTLGMVLETQADHQRRKLTLGMVLETQADHMAED</sequence>
<evidence type="ECO:0000313" key="1">
    <source>
        <dbReference type="EMBL" id="PTQ80328.1"/>
    </source>
</evidence>
<dbReference type="EMBL" id="QAOK01000017">
    <property type="protein sequence ID" value="PTQ80328.1"/>
    <property type="molecule type" value="Genomic_DNA"/>
</dbReference>